<feature type="domain" description="HTH araC/xylS-type" evidence="6">
    <location>
        <begin position="182"/>
        <end position="282"/>
    </location>
</feature>
<dbReference type="InterPro" id="IPR014710">
    <property type="entry name" value="RmlC-like_jellyroll"/>
</dbReference>
<dbReference type="AlphaFoldDB" id="A0A6C1B624"/>
<evidence type="ECO:0000259" key="6">
    <source>
        <dbReference type="PROSITE" id="PS01124"/>
    </source>
</evidence>
<dbReference type="GO" id="GO:0003700">
    <property type="term" value="F:DNA-binding transcription factor activity"/>
    <property type="evidence" value="ECO:0007669"/>
    <property type="project" value="InterPro"/>
</dbReference>
<dbReference type="Pfam" id="PF12833">
    <property type="entry name" value="HTH_18"/>
    <property type="match status" value="1"/>
</dbReference>
<gene>
    <name evidence="7" type="ORF">G3580_16855</name>
</gene>
<evidence type="ECO:0000256" key="3">
    <source>
        <dbReference type="ARBA" id="ARBA00023125"/>
    </source>
</evidence>
<evidence type="ECO:0000256" key="4">
    <source>
        <dbReference type="ARBA" id="ARBA00023163"/>
    </source>
</evidence>
<proteinExistence type="predicted"/>
<feature type="region of interest" description="Disordered" evidence="5">
    <location>
        <begin position="1"/>
        <end position="25"/>
    </location>
</feature>
<protein>
    <submittedName>
        <fullName evidence="7">AraC family transcriptional regulator</fullName>
    </submittedName>
</protein>
<dbReference type="InterPro" id="IPR018062">
    <property type="entry name" value="HTH_AraC-typ_CS"/>
</dbReference>
<dbReference type="RefSeq" id="WP_173767457.1">
    <property type="nucleotide sequence ID" value="NZ_CP048836.1"/>
</dbReference>
<dbReference type="InterPro" id="IPR018060">
    <property type="entry name" value="HTH_AraC"/>
</dbReference>
<dbReference type="SMART" id="SM00342">
    <property type="entry name" value="HTH_ARAC"/>
    <property type="match status" value="1"/>
</dbReference>
<dbReference type="CDD" id="cd06124">
    <property type="entry name" value="cupin_NimR-like_N"/>
    <property type="match status" value="1"/>
</dbReference>
<dbReference type="Proteomes" id="UP000501991">
    <property type="component" value="Chromosome"/>
</dbReference>
<dbReference type="SUPFAM" id="SSF51182">
    <property type="entry name" value="RmlC-like cupins"/>
    <property type="match status" value="1"/>
</dbReference>
<dbReference type="PROSITE" id="PS01124">
    <property type="entry name" value="HTH_ARAC_FAMILY_2"/>
    <property type="match status" value="1"/>
</dbReference>
<dbReference type="PANTHER" id="PTHR11019:SF199">
    <property type="entry name" value="HTH-TYPE TRANSCRIPTIONAL REGULATOR NIMR"/>
    <property type="match status" value="1"/>
</dbReference>
<keyword evidence="3" id="KW-0238">DNA-binding</keyword>
<dbReference type="PROSITE" id="PS00041">
    <property type="entry name" value="HTH_ARAC_FAMILY_1"/>
    <property type="match status" value="1"/>
</dbReference>
<dbReference type="KEGG" id="azq:G3580_16855"/>
<dbReference type="InterPro" id="IPR011051">
    <property type="entry name" value="RmlC_Cupin_sf"/>
</dbReference>
<evidence type="ECO:0000313" key="8">
    <source>
        <dbReference type="Proteomes" id="UP000501991"/>
    </source>
</evidence>
<evidence type="ECO:0000256" key="1">
    <source>
        <dbReference type="ARBA" id="ARBA00022491"/>
    </source>
</evidence>
<dbReference type="Gene3D" id="2.60.120.10">
    <property type="entry name" value="Jelly Rolls"/>
    <property type="match status" value="1"/>
</dbReference>
<dbReference type="InterPro" id="IPR009057">
    <property type="entry name" value="Homeodomain-like_sf"/>
</dbReference>
<dbReference type="EMBL" id="CP048836">
    <property type="protein sequence ID" value="QID19141.1"/>
    <property type="molecule type" value="Genomic_DNA"/>
</dbReference>
<keyword evidence="8" id="KW-1185">Reference proteome</keyword>
<reference evidence="7 8" key="1">
    <citation type="submission" date="2020-02" db="EMBL/GenBank/DDBJ databases">
        <title>Nitrogenibacter mangrovi gen. nov., sp. nov. isolated from mangrove sediment, a denitrifying betaproteobacterium.</title>
        <authorList>
            <person name="Liao H."/>
            <person name="Tian Y."/>
        </authorList>
    </citation>
    <scope>NUCLEOTIDE SEQUENCE [LARGE SCALE GENOMIC DNA]</scope>
    <source>
        <strain evidence="7 8">M9-3-2</strain>
    </source>
</reference>
<accession>A0A6C1B624</accession>
<dbReference type="PANTHER" id="PTHR11019">
    <property type="entry name" value="HTH-TYPE TRANSCRIPTIONAL REGULATOR NIMR"/>
    <property type="match status" value="1"/>
</dbReference>
<sequence>MPTTRRNALQSVPVGNTAPYAPTRERPVRARARALGNDVQVEPHHHAWGQLAYCARGVLQVTVGAAPEGGMPGRGCHLTAIVPPSRAMWVPPGAAHVVTILEDAQLYTLYFDPSVVPPHWQQPRVLMVSPLMRELVLALVRATPATSPARLQALDTLLLGEMTEAAPQALAVPMPDPRHGDRRLRALCEAMMRDPAAHTTLADWAARSGASERTLARLFRDELGTSFRHWRQLVALAHALPLLARGTPVSTVAAAAGYASDSAFTAMFKAAMGQPPTRLYPPPDR</sequence>
<feature type="compositionally biased region" description="Polar residues" evidence="5">
    <location>
        <begin position="1"/>
        <end position="14"/>
    </location>
</feature>
<dbReference type="SUPFAM" id="SSF46689">
    <property type="entry name" value="Homeodomain-like"/>
    <property type="match status" value="1"/>
</dbReference>
<dbReference type="Gene3D" id="1.10.10.60">
    <property type="entry name" value="Homeodomain-like"/>
    <property type="match status" value="1"/>
</dbReference>
<evidence type="ECO:0000256" key="5">
    <source>
        <dbReference type="SAM" id="MobiDB-lite"/>
    </source>
</evidence>
<name>A0A6C1B624_9RHOO</name>
<keyword evidence="4" id="KW-0804">Transcription</keyword>
<dbReference type="GO" id="GO:0043565">
    <property type="term" value="F:sequence-specific DNA binding"/>
    <property type="evidence" value="ECO:0007669"/>
    <property type="project" value="InterPro"/>
</dbReference>
<keyword evidence="1" id="KW-0678">Repressor</keyword>
<evidence type="ECO:0000313" key="7">
    <source>
        <dbReference type="EMBL" id="QID19141.1"/>
    </source>
</evidence>
<evidence type="ECO:0000256" key="2">
    <source>
        <dbReference type="ARBA" id="ARBA00023015"/>
    </source>
</evidence>
<dbReference type="FunFam" id="1.10.10.60:FF:000132">
    <property type="entry name" value="AraC family transcriptional regulator"/>
    <property type="match status" value="1"/>
</dbReference>
<organism evidence="7 8">
    <name type="scientific">Nitrogeniibacter mangrovi</name>
    <dbReference type="NCBI Taxonomy" id="2016596"/>
    <lineage>
        <taxon>Bacteria</taxon>
        <taxon>Pseudomonadati</taxon>
        <taxon>Pseudomonadota</taxon>
        <taxon>Betaproteobacteria</taxon>
        <taxon>Rhodocyclales</taxon>
        <taxon>Zoogloeaceae</taxon>
        <taxon>Nitrogeniibacter</taxon>
    </lineage>
</organism>
<keyword evidence="2" id="KW-0805">Transcription regulation</keyword>